<reference evidence="1 2" key="1">
    <citation type="submission" date="2019-06" db="EMBL/GenBank/DDBJ databases">
        <title>Draft genomes of female and male turbot (Scophthalmus maximus).</title>
        <authorList>
            <person name="Xu H."/>
            <person name="Xu X.-W."/>
            <person name="Shao C."/>
            <person name="Chen S."/>
        </authorList>
    </citation>
    <scope>NUCLEOTIDE SEQUENCE [LARGE SCALE GENOMIC DNA]</scope>
    <source>
        <strain evidence="1">Ysfricsl-2016a</strain>
        <tissue evidence="1">Blood</tissue>
    </source>
</reference>
<comment type="caution">
    <text evidence="1">The sequence shown here is derived from an EMBL/GenBank/DDBJ whole genome shotgun (WGS) entry which is preliminary data.</text>
</comment>
<protein>
    <submittedName>
        <fullName evidence="1">Uncharacterized protein</fullName>
    </submittedName>
</protein>
<dbReference type="AlphaFoldDB" id="A0A6A4TNF7"/>
<proteinExistence type="predicted"/>
<gene>
    <name evidence="1" type="ORF">F2P81_004869</name>
</gene>
<accession>A0A6A4TNF7</accession>
<dbReference type="EMBL" id="VEVO01000004">
    <property type="protein sequence ID" value="KAF0043532.1"/>
    <property type="molecule type" value="Genomic_DNA"/>
</dbReference>
<evidence type="ECO:0000313" key="2">
    <source>
        <dbReference type="Proteomes" id="UP000438429"/>
    </source>
</evidence>
<organism evidence="1 2">
    <name type="scientific">Scophthalmus maximus</name>
    <name type="common">Turbot</name>
    <name type="synonym">Psetta maxima</name>
    <dbReference type="NCBI Taxonomy" id="52904"/>
    <lineage>
        <taxon>Eukaryota</taxon>
        <taxon>Metazoa</taxon>
        <taxon>Chordata</taxon>
        <taxon>Craniata</taxon>
        <taxon>Vertebrata</taxon>
        <taxon>Euteleostomi</taxon>
        <taxon>Actinopterygii</taxon>
        <taxon>Neopterygii</taxon>
        <taxon>Teleostei</taxon>
        <taxon>Neoteleostei</taxon>
        <taxon>Acanthomorphata</taxon>
        <taxon>Carangaria</taxon>
        <taxon>Pleuronectiformes</taxon>
        <taxon>Pleuronectoidei</taxon>
        <taxon>Scophthalmidae</taxon>
        <taxon>Scophthalmus</taxon>
    </lineage>
</organism>
<evidence type="ECO:0000313" key="1">
    <source>
        <dbReference type="EMBL" id="KAF0043532.1"/>
    </source>
</evidence>
<sequence length="92" mass="10481">MCLWCTAQDTPTTRAGARPAVSTKQSRIDLITNITCILEFRRLLHTEFSEDILNVDVKDVITRLMGNDKNGERTQNSDKIELFNIANVNQQE</sequence>
<name>A0A6A4TNF7_SCOMX</name>
<dbReference type="Proteomes" id="UP000438429">
    <property type="component" value="Unassembled WGS sequence"/>
</dbReference>